<reference evidence="3 4" key="1">
    <citation type="submission" date="2020-12" db="EMBL/GenBank/DDBJ databases">
        <title>Hymenobacter sp.</title>
        <authorList>
            <person name="Kim M.K."/>
        </authorList>
    </citation>
    <scope>NUCLEOTIDE SEQUENCE [LARGE SCALE GENOMIC DNA]</scope>
    <source>
        <strain evidence="3 4">BT442</strain>
    </source>
</reference>
<gene>
    <name evidence="3" type="ORF">I7X13_08785</name>
</gene>
<dbReference type="PANTHER" id="PTHR46268:SF6">
    <property type="entry name" value="UNIVERSAL STRESS PROTEIN UP12"/>
    <property type="match status" value="1"/>
</dbReference>
<dbReference type="Pfam" id="PF00582">
    <property type="entry name" value="Usp"/>
    <property type="match status" value="2"/>
</dbReference>
<feature type="domain" description="UspA" evidence="2">
    <location>
        <begin position="4"/>
        <end position="141"/>
    </location>
</feature>
<dbReference type="Gene3D" id="3.40.50.12370">
    <property type="match status" value="1"/>
</dbReference>
<dbReference type="CDD" id="cd00293">
    <property type="entry name" value="USP-like"/>
    <property type="match status" value="1"/>
</dbReference>
<proteinExistence type="inferred from homology"/>
<evidence type="ECO:0000313" key="4">
    <source>
        <dbReference type="Proteomes" id="UP000625631"/>
    </source>
</evidence>
<dbReference type="Proteomes" id="UP000625631">
    <property type="component" value="Unassembled WGS sequence"/>
</dbReference>
<evidence type="ECO:0000259" key="2">
    <source>
        <dbReference type="Pfam" id="PF00582"/>
    </source>
</evidence>
<dbReference type="RefSeq" id="WP_198075203.1">
    <property type="nucleotide sequence ID" value="NZ_JAEDAE010000003.1"/>
</dbReference>
<evidence type="ECO:0000313" key="3">
    <source>
        <dbReference type="EMBL" id="MBH8558140.1"/>
    </source>
</evidence>
<evidence type="ECO:0000256" key="1">
    <source>
        <dbReference type="ARBA" id="ARBA00008791"/>
    </source>
</evidence>
<accession>A0ABS0Q653</accession>
<organism evidence="3 4">
    <name type="scientific">Hymenobacter negativus</name>
    <dbReference type="NCBI Taxonomy" id="2795026"/>
    <lineage>
        <taxon>Bacteria</taxon>
        <taxon>Pseudomonadati</taxon>
        <taxon>Bacteroidota</taxon>
        <taxon>Cytophagia</taxon>
        <taxon>Cytophagales</taxon>
        <taxon>Hymenobacteraceae</taxon>
        <taxon>Hymenobacter</taxon>
    </lineage>
</organism>
<dbReference type="InterPro" id="IPR006016">
    <property type="entry name" value="UspA"/>
</dbReference>
<protein>
    <submittedName>
        <fullName evidence="3">Universal stress protein</fullName>
    </submittedName>
</protein>
<name>A0ABS0Q653_9BACT</name>
<dbReference type="SUPFAM" id="SSF52402">
    <property type="entry name" value="Adenine nucleotide alpha hydrolases-like"/>
    <property type="match status" value="2"/>
</dbReference>
<keyword evidence="4" id="KW-1185">Reference proteome</keyword>
<comment type="caution">
    <text evidence="3">The sequence shown here is derived from an EMBL/GenBank/DDBJ whole genome shotgun (WGS) entry which is preliminary data.</text>
</comment>
<dbReference type="EMBL" id="JAEDAE010000003">
    <property type="protein sequence ID" value="MBH8558140.1"/>
    <property type="molecule type" value="Genomic_DNA"/>
</dbReference>
<feature type="domain" description="UspA" evidence="2">
    <location>
        <begin position="151"/>
        <end position="276"/>
    </location>
</feature>
<sequence>MSPSILVLANVSATAERAARYAARLGAPLHANIVLLNLLALNAYPVMLTPELAEIETREAALERNERLEGLWSIARQLPGLAVVEESPGPMFDAVTTAVRQHQSLLLVMGLSAEHGLLDHLLHNQILPVLRATHLPLLLVPEAAPPPVLPRRVLLALDGDPFTPNIAARHLAPLLAACPATFTIAHLAEADESLEFSNQLVRAELRASMLLPTDTPVELYQITHQSPADGILQASFDTQADLVVLVARPRSFLGRLFHRSVTARVISRSQKPVLLLPAEEAD</sequence>
<dbReference type="PANTHER" id="PTHR46268">
    <property type="entry name" value="STRESS RESPONSE PROTEIN NHAX"/>
    <property type="match status" value="1"/>
</dbReference>
<comment type="similarity">
    <text evidence="1">Belongs to the universal stress protein A family.</text>
</comment>